<feature type="compositionally biased region" description="Polar residues" evidence="1">
    <location>
        <begin position="51"/>
        <end position="60"/>
    </location>
</feature>
<feature type="compositionally biased region" description="Basic and acidic residues" evidence="1">
    <location>
        <begin position="144"/>
        <end position="153"/>
    </location>
</feature>
<dbReference type="AlphaFoldDB" id="A0AAD5WTX7"/>
<comment type="caution">
    <text evidence="2">The sequence shown here is derived from an EMBL/GenBank/DDBJ whole genome shotgun (WGS) entry which is preliminary data.</text>
</comment>
<accession>A0AAD5WTX7</accession>
<dbReference type="Proteomes" id="UP001201980">
    <property type="component" value="Unassembled WGS sequence"/>
</dbReference>
<name>A0AAD5WTX7_9PEZI</name>
<evidence type="ECO:0000313" key="3">
    <source>
        <dbReference type="Proteomes" id="UP001201980"/>
    </source>
</evidence>
<gene>
    <name evidence="2" type="ORF">MKZ38_001306</name>
</gene>
<dbReference type="EMBL" id="JAKWBI020000134">
    <property type="protein sequence ID" value="KAJ2901873.1"/>
    <property type="molecule type" value="Genomic_DNA"/>
</dbReference>
<feature type="region of interest" description="Disordered" evidence="1">
    <location>
        <begin position="137"/>
        <end position="189"/>
    </location>
</feature>
<evidence type="ECO:0000256" key="1">
    <source>
        <dbReference type="SAM" id="MobiDB-lite"/>
    </source>
</evidence>
<keyword evidence="3" id="KW-1185">Reference proteome</keyword>
<feature type="compositionally biased region" description="Pro residues" evidence="1">
    <location>
        <begin position="80"/>
        <end position="90"/>
    </location>
</feature>
<reference evidence="2" key="1">
    <citation type="submission" date="2022-07" db="EMBL/GenBank/DDBJ databases">
        <title>Draft genome sequence of Zalerion maritima ATCC 34329, a (micro)plastics degrading marine fungus.</title>
        <authorList>
            <person name="Paco A."/>
            <person name="Goncalves M.F.M."/>
            <person name="Rocha-Santos T.A.P."/>
            <person name="Alves A."/>
        </authorList>
    </citation>
    <scope>NUCLEOTIDE SEQUENCE</scope>
    <source>
        <strain evidence="2">ATCC 34329</strain>
    </source>
</reference>
<feature type="compositionally biased region" description="Low complexity" evidence="1">
    <location>
        <begin position="17"/>
        <end position="27"/>
    </location>
</feature>
<protein>
    <submittedName>
        <fullName evidence="2">Uncharacterized protein</fullName>
    </submittedName>
</protein>
<organism evidence="2 3">
    <name type="scientific">Zalerion maritima</name>
    <dbReference type="NCBI Taxonomy" id="339359"/>
    <lineage>
        <taxon>Eukaryota</taxon>
        <taxon>Fungi</taxon>
        <taxon>Dikarya</taxon>
        <taxon>Ascomycota</taxon>
        <taxon>Pezizomycotina</taxon>
        <taxon>Sordariomycetes</taxon>
        <taxon>Lulworthiomycetidae</taxon>
        <taxon>Lulworthiales</taxon>
        <taxon>Lulworthiaceae</taxon>
        <taxon>Zalerion</taxon>
    </lineage>
</organism>
<feature type="region of interest" description="Disordered" evidence="1">
    <location>
        <begin position="1"/>
        <end position="97"/>
    </location>
</feature>
<proteinExistence type="predicted"/>
<sequence length="218" mass="23591">MADDPDNLNGLLGITLSSSSSSSSSSSDPESDAPNNTSSCPAQPQPAAAGRNTQSESSFRSIKATYRPKLEDGSAFRTIPPLPQLLPSPTPAGATIPKHHSQTLLHAVEELYFFRRYDDVAGVARDFLDQDQTWAAARGRGRGRGQDTSRTRQEGQQGRHRRPEDGTEGNDNVNNNSDGVQGRGPGLLDRDTRELLETYERMSLRNAGKSLLAPAIMT</sequence>
<evidence type="ECO:0000313" key="2">
    <source>
        <dbReference type="EMBL" id="KAJ2901873.1"/>
    </source>
</evidence>
<feature type="compositionally biased region" description="Low complexity" evidence="1">
    <location>
        <begin position="169"/>
        <end position="180"/>
    </location>
</feature>